<comment type="similarity">
    <text evidence="3">Belongs to the major facilitator superfamily. EmrB family.</text>
</comment>
<protein>
    <recommendedName>
        <fullName evidence="9">Quinolone resistance protein NorB</fullName>
    </recommendedName>
</protein>
<dbReference type="PROSITE" id="PS50850">
    <property type="entry name" value="MFS"/>
    <property type="match status" value="1"/>
</dbReference>
<dbReference type="PANTHER" id="PTHR42718">
    <property type="entry name" value="MAJOR FACILITATOR SUPERFAMILY MULTIDRUG TRANSPORTER MFSC"/>
    <property type="match status" value="1"/>
</dbReference>
<evidence type="ECO:0000256" key="7">
    <source>
        <dbReference type="ARBA" id="ARBA00022989"/>
    </source>
</evidence>
<dbReference type="KEGG" id="sllo:ISP08_00595"/>
<feature type="transmembrane region" description="Helical" evidence="10">
    <location>
        <begin position="137"/>
        <end position="159"/>
    </location>
</feature>
<feature type="transmembrane region" description="Helical" evidence="10">
    <location>
        <begin position="199"/>
        <end position="217"/>
    </location>
</feature>
<name>A0A7T1FA15_9STAP</name>
<proteinExistence type="inferred from homology"/>
<keyword evidence="4" id="KW-0813">Transport</keyword>
<evidence type="ECO:0000256" key="8">
    <source>
        <dbReference type="ARBA" id="ARBA00023136"/>
    </source>
</evidence>
<evidence type="ECO:0000313" key="12">
    <source>
        <dbReference type="EMBL" id="QPM75271.1"/>
    </source>
</evidence>
<evidence type="ECO:0000256" key="9">
    <source>
        <dbReference type="ARBA" id="ARBA00040594"/>
    </source>
</evidence>
<dbReference type="NCBIfam" id="TIGR00711">
    <property type="entry name" value="efflux_EmrB"/>
    <property type="match status" value="1"/>
</dbReference>
<feature type="transmembrane region" description="Helical" evidence="10">
    <location>
        <begin position="229"/>
        <end position="248"/>
    </location>
</feature>
<dbReference type="PANTHER" id="PTHR42718:SF9">
    <property type="entry name" value="MAJOR FACILITATOR SUPERFAMILY MULTIDRUG TRANSPORTER MFSC"/>
    <property type="match status" value="1"/>
</dbReference>
<feature type="transmembrane region" description="Helical" evidence="10">
    <location>
        <begin position="165"/>
        <end position="187"/>
    </location>
</feature>
<dbReference type="CDD" id="cd17503">
    <property type="entry name" value="MFS_LmrB_MDR_like"/>
    <property type="match status" value="1"/>
</dbReference>
<dbReference type="GO" id="GO:0005886">
    <property type="term" value="C:plasma membrane"/>
    <property type="evidence" value="ECO:0007669"/>
    <property type="project" value="UniProtKB-SubCell"/>
</dbReference>
<feature type="domain" description="Major facilitator superfamily (MFS) profile" evidence="11">
    <location>
        <begin position="12"/>
        <end position="458"/>
    </location>
</feature>
<feature type="transmembrane region" description="Helical" evidence="10">
    <location>
        <begin position="331"/>
        <end position="349"/>
    </location>
</feature>
<keyword evidence="5" id="KW-1003">Cell membrane</keyword>
<dbReference type="RefSeq" id="WP_195718953.1">
    <property type="nucleotide sequence ID" value="NZ_CP064056.1"/>
</dbReference>
<dbReference type="EMBL" id="CP064056">
    <property type="protein sequence ID" value="QPM75271.1"/>
    <property type="molecule type" value="Genomic_DNA"/>
</dbReference>
<keyword evidence="13" id="KW-1185">Reference proteome</keyword>
<evidence type="ECO:0000259" key="11">
    <source>
        <dbReference type="PROSITE" id="PS50850"/>
    </source>
</evidence>
<dbReference type="AlphaFoldDB" id="A0A7T1FA15"/>
<dbReference type="InterPro" id="IPR004638">
    <property type="entry name" value="EmrB-like"/>
</dbReference>
<dbReference type="InterPro" id="IPR020846">
    <property type="entry name" value="MFS_dom"/>
</dbReference>
<feature type="transmembrane region" description="Helical" evidence="10">
    <location>
        <begin position="103"/>
        <end position="125"/>
    </location>
</feature>
<feature type="transmembrane region" description="Helical" evidence="10">
    <location>
        <begin position="355"/>
        <end position="374"/>
    </location>
</feature>
<evidence type="ECO:0000256" key="2">
    <source>
        <dbReference type="ARBA" id="ARBA00007520"/>
    </source>
</evidence>
<feature type="transmembrane region" description="Helical" evidence="10">
    <location>
        <begin position="269"/>
        <end position="290"/>
    </location>
</feature>
<feature type="transmembrane region" description="Helical" evidence="10">
    <location>
        <begin position="54"/>
        <end position="71"/>
    </location>
</feature>
<evidence type="ECO:0000256" key="1">
    <source>
        <dbReference type="ARBA" id="ARBA00004651"/>
    </source>
</evidence>
<dbReference type="GO" id="GO:0022857">
    <property type="term" value="F:transmembrane transporter activity"/>
    <property type="evidence" value="ECO:0007669"/>
    <property type="project" value="InterPro"/>
</dbReference>
<keyword evidence="6 10" id="KW-0812">Transmembrane</keyword>
<feature type="transmembrane region" description="Helical" evidence="10">
    <location>
        <begin position="436"/>
        <end position="453"/>
    </location>
</feature>
<evidence type="ECO:0000256" key="10">
    <source>
        <dbReference type="SAM" id="Phobius"/>
    </source>
</evidence>
<feature type="transmembrane region" description="Helical" evidence="10">
    <location>
        <begin position="395"/>
        <end position="416"/>
    </location>
</feature>
<gene>
    <name evidence="12" type="ORF">ISP08_00595</name>
</gene>
<feature type="transmembrane region" description="Helical" evidence="10">
    <location>
        <begin position="296"/>
        <end position="319"/>
    </location>
</feature>
<evidence type="ECO:0000313" key="13">
    <source>
        <dbReference type="Proteomes" id="UP000594455"/>
    </source>
</evidence>
<dbReference type="Proteomes" id="UP000594455">
    <property type="component" value="Chromosome"/>
</dbReference>
<reference evidence="12 13" key="1">
    <citation type="submission" date="2020-10" db="EMBL/GenBank/DDBJ databases">
        <title>Closed genome sequences of Staphylococcus lloydii sp. nov. and Staphylococcus durrellii sp. nov. Isolated from Captive Fruit Bats (Pteropus livingstonii).</title>
        <authorList>
            <person name="Fountain K."/>
        </authorList>
    </citation>
    <scope>NUCLEOTIDE SEQUENCE [LARGE SCALE GENOMIC DNA]</scope>
    <source>
        <strain evidence="12 13">23_2_7_LY</strain>
    </source>
</reference>
<evidence type="ECO:0000256" key="4">
    <source>
        <dbReference type="ARBA" id="ARBA00022448"/>
    </source>
</evidence>
<accession>A0A7T1FA15</accession>
<keyword evidence="7 10" id="KW-1133">Transmembrane helix</keyword>
<comment type="subcellular location">
    <subcellularLocation>
        <location evidence="1">Cell membrane</location>
        <topology evidence="1">Multi-pass membrane protein</topology>
    </subcellularLocation>
</comment>
<dbReference type="Gene3D" id="1.20.1250.20">
    <property type="entry name" value="MFS general substrate transporter like domains"/>
    <property type="match status" value="1"/>
</dbReference>
<feature type="transmembrane region" description="Helical" evidence="10">
    <location>
        <begin position="12"/>
        <end position="34"/>
    </location>
</feature>
<evidence type="ECO:0000256" key="6">
    <source>
        <dbReference type="ARBA" id="ARBA00022692"/>
    </source>
</evidence>
<dbReference type="Pfam" id="PF07690">
    <property type="entry name" value="MFS_1"/>
    <property type="match status" value="1"/>
</dbReference>
<evidence type="ECO:0000256" key="5">
    <source>
        <dbReference type="ARBA" id="ARBA00022475"/>
    </source>
</evidence>
<feature type="transmembrane region" description="Helical" evidence="10">
    <location>
        <begin position="78"/>
        <end position="97"/>
    </location>
</feature>
<sequence>MAELKLSKVLPSVLTISIGMLLVMMDTTVMNIAIPHIKSSFHIALNTAQWSVTVYTLAMALVIPFAGFLADKYSPKRIFSLALVFFTIASLLIAISTSIEQLILYRIIQGLAGGVIGPIGIAMSFKTIPMEHRGKMMSILGLPMLLAPALGPTLSGWIIEHYDWHVVFYINIPIGIIAVIMSLTLLPYFETNPTARIDWLGGLISPFTFPVIIYAIHEYSLHYQFDIKIITTFMFGIIMLALFVIVELKSKNPLLYLTGFKTPEFTKGLILMWLNQIAIFSSMLLVPLYLQSIGNYSSQTAGMIMVSQAITSFIGMTVGGQLFDKFGTKSAALPGFLLTTISIVMFTQLKEHTSSFYIIVGLLILGLGQGLVNMQVNNHALKSMPPQVMNRVTPLSNEMLQVVNSFAIAFITAFFASQTKGKSSTLEVVHAFNNSFYILLVCTVIGFVLTLFLKQKNPNHS</sequence>
<dbReference type="SUPFAM" id="SSF103473">
    <property type="entry name" value="MFS general substrate transporter"/>
    <property type="match status" value="1"/>
</dbReference>
<organism evidence="12 13">
    <name type="scientific">Staphylococcus lloydii</name>
    <dbReference type="NCBI Taxonomy" id="2781774"/>
    <lineage>
        <taxon>Bacteria</taxon>
        <taxon>Bacillati</taxon>
        <taxon>Bacillota</taxon>
        <taxon>Bacilli</taxon>
        <taxon>Bacillales</taxon>
        <taxon>Staphylococcaceae</taxon>
        <taxon>Staphylococcus</taxon>
    </lineage>
</organism>
<comment type="similarity">
    <text evidence="2">Belongs to the major facilitator superfamily. TCR/Tet family.</text>
</comment>
<dbReference type="InterPro" id="IPR011701">
    <property type="entry name" value="MFS"/>
</dbReference>
<evidence type="ECO:0000256" key="3">
    <source>
        <dbReference type="ARBA" id="ARBA00008537"/>
    </source>
</evidence>
<dbReference type="Gene3D" id="1.20.1720.10">
    <property type="entry name" value="Multidrug resistance protein D"/>
    <property type="match status" value="1"/>
</dbReference>
<dbReference type="InterPro" id="IPR036259">
    <property type="entry name" value="MFS_trans_sf"/>
</dbReference>
<keyword evidence="8 10" id="KW-0472">Membrane</keyword>